<dbReference type="Proteomes" id="UP001228049">
    <property type="component" value="Unassembled WGS sequence"/>
</dbReference>
<name>A0AAD9CPJ0_DISEL</name>
<gene>
    <name evidence="2" type="ORF">KUDE01_006331</name>
</gene>
<feature type="region of interest" description="Disordered" evidence="1">
    <location>
        <begin position="20"/>
        <end position="75"/>
    </location>
</feature>
<organism evidence="2 3">
    <name type="scientific">Dissostichus eleginoides</name>
    <name type="common">Patagonian toothfish</name>
    <name type="synonym">Dissostichus amissus</name>
    <dbReference type="NCBI Taxonomy" id="100907"/>
    <lineage>
        <taxon>Eukaryota</taxon>
        <taxon>Metazoa</taxon>
        <taxon>Chordata</taxon>
        <taxon>Craniata</taxon>
        <taxon>Vertebrata</taxon>
        <taxon>Euteleostomi</taxon>
        <taxon>Actinopterygii</taxon>
        <taxon>Neopterygii</taxon>
        <taxon>Teleostei</taxon>
        <taxon>Neoteleostei</taxon>
        <taxon>Acanthomorphata</taxon>
        <taxon>Eupercaria</taxon>
        <taxon>Perciformes</taxon>
        <taxon>Notothenioidei</taxon>
        <taxon>Nototheniidae</taxon>
        <taxon>Dissostichus</taxon>
    </lineage>
</organism>
<keyword evidence="3" id="KW-1185">Reference proteome</keyword>
<feature type="region of interest" description="Disordered" evidence="1">
    <location>
        <begin position="96"/>
        <end position="119"/>
    </location>
</feature>
<feature type="compositionally biased region" description="Basic and acidic residues" evidence="1">
    <location>
        <begin position="33"/>
        <end position="64"/>
    </location>
</feature>
<sequence>MSKLKEVWNQAVKFSLGKGKLDAKERDRKRRLEVKDPTKGAPDLQEHKRQVRTLERQGMENMAEKRRRSKEGNAAAADKAARFLADGDEDLELESGADDEFVPEVELFPETEPGPAAST</sequence>
<dbReference type="AlphaFoldDB" id="A0AAD9CPJ0"/>
<evidence type="ECO:0000313" key="2">
    <source>
        <dbReference type="EMBL" id="KAK1903374.1"/>
    </source>
</evidence>
<reference evidence="2" key="1">
    <citation type="submission" date="2023-04" db="EMBL/GenBank/DDBJ databases">
        <title>Chromosome-level genome of Chaenocephalus aceratus.</title>
        <authorList>
            <person name="Park H."/>
        </authorList>
    </citation>
    <scope>NUCLEOTIDE SEQUENCE</scope>
    <source>
        <strain evidence="2">DE</strain>
        <tissue evidence="2">Muscle</tissue>
    </source>
</reference>
<proteinExistence type="predicted"/>
<feature type="compositionally biased region" description="Acidic residues" evidence="1">
    <location>
        <begin position="96"/>
        <end position="109"/>
    </location>
</feature>
<dbReference type="EMBL" id="JASDAP010000005">
    <property type="protein sequence ID" value="KAK1903374.1"/>
    <property type="molecule type" value="Genomic_DNA"/>
</dbReference>
<comment type="caution">
    <text evidence="2">The sequence shown here is derived from an EMBL/GenBank/DDBJ whole genome shotgun (WGS) entry which is preliminary data.</text>
</comment>
<evidence type="ECO:0000313" key="3">
    <source>
        <dbReference type="Proteomes" id="UP001228049"/>
    </source>
</evidence>
<evidence type="ECO:0000256" key="1">
    <source>
        <dbReference type="SAM" id="MobiDB-lite"/>
    </source>
</evidence>
<accession>A0AAD9CPJ0</accession>
<protein>
    <submittedName>
        <fullName evidence="2">Protein purity of essence</fullName>
    </submittedName>
</protein>